<dbReference type="AlphaFoldDB" id="A0A7R9FEZ8"/>
<gene>
    <name evidence="2" type="ORF">TTEB3V08_LOCUS432</name>
</gene>
<proteinExistence type="predicted"/>
<feature type="compositionally biased region" description="Polar residues" evidence="1">
    <location>
        <begin position="285"/>
        <end position="313"/>
    </location>
</feature>
<feature type="region of interest" description="Disordered" evidence="1">
    <location>
        <begin position="256"/>
        <end position="313"/>
    </location>
</feature>
<evidence type="ECO:0000256" key="1">
    <source>
        <dbReference type="SAM" id="MobiDB-lite"/>
    </source>
</evidence>
<feature type="region of interest" description="Disordered" evidence="1">
    <location>
        <begin position="1"/>
        <end position="21"/>
    </location>
</feature>
<evidence type="ECO:0000313" key="2">
    <source>
        <dbReference type="EMBL" id="CAD7452247.1"/>
    </source>
</evidence>
<organism evidence="2">
    <name type="scientific">Timema tahoe</name>
    <dbReference type="NCBI Taxonomy" id="61484"/>
    <lineage>
        <taxon>Eukaryota</taxon>
        <taxon>Metazoa</taxon>
        <taxon>Ecdysozoa</taxon>
        <taxon>Arthropoda</taxon>
        <taxon>Hexapoda</taxon>
        <taxon>Insecta</taxon>
        <taxon>Pterygota</taxon>
        <taxon>Neoptera</taxon>
        <taxon>Polyneoptera</taxon>
        <taxon>Phasmatodea</taxon>
        <taxon>Timematodea</taxon>
        <taxon>Timematoidea</taxon>
        <taxon>Timematidae</taxon>
        <taxon>Timema</taxon>
    </lineage>
</organism>
<accession>A0A7R9FEZ8</accession>
<name>A0A7R9FEZ8_9NEOP</name>
<feature type="compositionally biased region" description="Pro residues" evidence="1">
    <location>
        <begin position="270"/>
        <end position="283"/>
    </location>
</feature>
<reference evidence="2" key="1">
    <citation type="submission" date="2020-11" db="EMBL/GenBank/DDBJ databases">
        <authorList>
            <person name="Tran Van P."/>
        </authorList>
    </citation>
    <scope>NUCLEOTIDE SEQUENCE</scope>
</reference>
<dbReference type="EMBL" id="OE000062">
    <property type="protein sequence ID" value="CAD7452247.1"/>
    <property type="molecule type" value="Genomic_DNA"/>
</dbReference>
<protein>
    <submittedName>
        <fullName evidence="2">Uncharacterized protein</fullName>
    </submittedName>
</protein>
<sequence>MQPPKQAKGPATRSRTAPHFSGGMLSMVLNASGYKSPHRTGTDESSRERCSALLWCAKKAPNCRSFHIISTSVKDKLLAPKLAFFKSVAIEIEPFLIQFQSDAPLAPFLNEALMSIMKSLMKRFVKSDKLDAARSLLELDIFNETNLLNAKHVDLGYATREAIRKTKGVTEKEILLFRQDCKTCLQKLCAKLFERSPLKYKLTKAISFLDPGVAVLKSTRSARLKSTLEIFLANNWITGVAADLVDRQFNSVSGRGTSQVMYHQQQQPAPVRPGGPQPRPVPPQNTQAHSYTTHQTGGYSTQPTPVYSTQPASVASQGYSTQQVGSCQYLGHEGLEKRVGWRFQ</sequence>